<gene>
    <name evidence="5" type="ORF">KX928_04505</name>
</gene>
<reference evidence="5" key="1">
    <citation type="submission" date="2021-07" db="EMBL/GenBank/DDBJ databases">
        <title>Roseobacter insulae sp. nov., isolated from a tidal flat.</title>
        <authorList>
            <person name="Park S."/>
            <person name="Yoon J.-H."/>
        </authorList>
    </citation>
    <scope>NUCLEOTIDE SEQUENCE</scope>
    <source>
        <strain evidence="5">YSTF-M11</strain>
    </source>
</reference>
<dbReference type="PANTHER" id="PTHR11592">
    <property type="entry name" value="GLUTATHIONE PEROXIDASE"/>
    <property type="match status" value="1"/>
</dbReference>
<proteinExistence type="inferred from homology"/>
<dbReference type="EMBL" id="JAHXDN010000001">
    <property type="protein sequence ID" value="MBW4707044.1"/>
    <property type="molecule type" value="Genomic_DNA"/>
</dbReference>
<keyword evidence="3" id="KW-0560">Oxidoreductase</keyword>
<dbReference type="GO" id="GO:0004601">
    <property type="term" value="F:peroxidase activity"/>
    <property type="evidence" value="ECO:0007669"/>
    <property type="project" value="UniProtKB-KW"/>
</dbReference>
<feature type="transmembrane region" description="Helical" evidence="4">
    <location>
        <begin position="35"/>
        <end position="56"/>
    </location>
</feature>
<keyword evidence="2 5" id="KW-0575">Peroxidase</keyword>
<dbReference type="Pfam" id="PF00255">
    <property type="entry name" value="GSHPx"/>
    <property type="match status" value="1"/>
</dbReference>
<dbReference type="PANTHER" id="PTHR11592:SF78">
    <property type="entry name" value="GLUTATHIONE PEROXIDASE"/>
    <property type="match status" value="1"/>
</dbReference>
<dbReference type="PROSITE" id="PS00460">
    <property type="entry name" value="GLUTATHIONE_PEROXID_1"/>
    <property type="match status" value="1"/>
</dbReference>
<dbReference type="Proteomes" id="UP001138661">
    <property type="component" value="Unassembled WGS sequence"/>
</dbReference>
<dbReference type="AlphaFoldDB" id="A0A9X1FTC4"/>
<evidence type="ECO:0000256" key="4">
    <source>
        <dbReference type="SAM" id="Phobius"/>
    </source>
</evidence>
<evidence type="ECO:0000313" key="5">
    <source>
        <dbReference type="EMBL" id="MBW4707044.1"/>
    </source>
</evidence>
<name>A0A9X1FTC4_9RHOB</name>
<keyword evidence="6" id="KW-1185">Reference proteome</keyword>
<dbReference type="PROSITE" id="PS51355">
    <property type="entry name" value="GLUTATHIONE_PEROXID_3"/>
    <property type="match status" value="1"/>
</dbReference>
<evidence type="ECO:0000256" key="1">
    <source>
        <dbReference type="ARBA" id="ARBA00006926"/>
    </source>
</evidence>
<comment type="similarity">
    <text evidence="1">Belongs to the glutathione peroxidase family.</text>
</comment>
<accession>A0A9X1FTC4</accession>
<sequence length="208" mass="22423">MGQSPANERGNYSDAVHVSLSTIALNRRRGHKERAVKTLIALIFSLVSAQAALAGISAHTFASIDGGTLNTGDWAGQPVLVVNTASQCGFTGQYDGLQALYDTYRDRGLVVLAVPSDDFNQELASAAEVKEFCDLNFALDLPMTDITPVKGARAHPFYREVAAETGFTPRWNFNKVLIAPDGDVVETWGAATKPQSAKVTRAIERLLK</sequence>
<keyword evidence="4" id="KW-1133">Transmembrane helix</keyword>
<keyword evidence="4" id="KW-0812">Transmembrane</keyword>
<dbReference type="CDD" id="cd00340">
    <property type="entry name" value="GSH_Peroxidase"/>
    <property type="match status" value="1"/>
</dbReference>
<dbReference type="InterPro" id="IPR000889">
    <property type="entry name" value="Glutathione_peroxidase"/>
</dbReference>
<keyword evidence="4" id="KW-0472">Membrane</keyword>
<dbReference type="GO" id="GO:0034599">
    <property type="term" value="P:cellular response to oxidative stress"/>
    <property type="evidence" value="ECO:0007669"/>
    <property type="project" value="TreeGrafter"/>
</dbReference>
<evidence type="ECO:0000256" key="2">
    <source>
        <dbReference type="ARBA" id="ARBA00022559"/>
    </source>
</evidence>
<organism evidence="5 6">
    <name type="scientific">Roseobacter insulae</name>
    <dbReference type="NCBI Taxonomy" id="2859783"/>
    <lineage>
        <taxon>Bacteria</taxon>
        <taxon>Pseudomonadati</taxon>
        <taxon>Pseudomonadota</taxon>
        <taxon>Alphaproteobacteria</taxon>
        <taxon>Rhodobacterales</taxon>
        <taxon>Roseobacteraceae</taxon>
        <taxon>Roseobacter</taxon>
    </lineage>
</organism>
<protein>
    <submittedName>
        <fullName evidence="5">Glutathione peroxidase</fullName>
    </submittedName>
</protein>
<evidence type="ECO:0000256" key="3">
    <source>
        <dbReference type="ARBA" id="ARBA00023002"/>
    </source>
</evidence>
<dbReference type="InterPro" id="IPR029759">
    <property type="entry name" value="GPX_AS"/>
</dbReference>
<comment type="caution">
    <text evidence="5">The sequence shown here is derived from an EMBL/GenBank/DDBJ whole genome shotgun (WGS) entry which is preliminary data.</text>
</comment>
<evidence type="ECO:0000313" key="6">
    <source>
        <dbReference type="Proteomes" id="UP001138661"/>
    </source>
</evidence>